<keyword evidence="2 5" id="KW-0378">Hydrolase</keyword>
<dbReference type="RefSeq" id="WP_116519641.1">
    <property type="nucleotide sequence ID" value="NZ_JACCEX010000002.1"/>
</dbReference>
<dbReference type="NCBIfam" id="TIGR01879">
    <property type="entry name" value="hydantase"/>
    <property type="match status" value="1"/>
</dbReference>
<dbReference type="InterPro" id="IPR036264">
    <property type="entry name" value="Bact_exopeptidase_dim_dom"/>
</dbReference>
<gene>
    <name evidence="5" type="ORF">C7440_3903</name>
</gene>
<keyword evidence="3" id="KW-0479">Metal-binding</keyword>
<feature type="binding site" evidence="3">
    <location>
        <position position="100"/>
    </location>
    <ligand>
        <name>Zn(2+)</name>
        <dbReference type="ChEBI" id="CHEBI:29105"/>
        <label>2</label>
    </ligand>
</feature>
<dbReference type="GO" id="GO:0016813">
    <property type="term" value="F:hydrolase activity, acting on carbon-nitrogen (but not peptide) bonds, in linear amidines"/>
    <property type="evidence" value="ECO:0007669"/>
    <property type="project" value="InterPro"/>
</dbReference>
<dbReference type="Pfam" id="PF01546">
    <property type="entry name" value="Peptidase_M20"/>
    <property type="match status" value="1"/>
</dbReference>
<dbReference type="GO" id="GO:0046872">
    <property type="term" value="F:metal ion binding"/>
    <property type="evidence" value="ECO:0007669"/>
    <property type="project" value="UniProtKB-KW"/>
</dbReference>
<dbReference type="InterPro" id="IPR002933">
    <property type="entry name" value="Peptidase_M20"/>
</dbReference>
<name>A0A2U1CH19_9BURK</name>
<feature type="binding site" evidence="3">
    <location>
        <position position="89"/>
    </location>
    <ligand>
        <name>Zn(2+)</name>
        <dbReference type="ChEBI" id="CHEBI:29105"/>
        <label>1</label>
    </ligand>
</feature>
<feature type="domain" description="Peptidase M20 dimerisation" evidence="4">
    <location>
        <begin position="218"/>
        <end position="317"/>
    </location>
</feature>
<keyword evidence="6" id="KW-1185">Reference proteome</keyword>
<proteinExistence type="inferred from homology"/>
<comment type="cofactor">
    <cofactor evidence="3">
        <name>Zn(2+)</name>
        <dbReference type="ChEBI" id="CHEBI:29105"/>
    </cofactor>
    <text evidence="3">Binds 2 Zn(2+) ions per subunit.</text>
</comment>
<accession>A0A2U1CH19</accession>
<feature type="binding site" evidence="3">
    <location>
        <position position="388"/>
    </location>
    <ligand>
        <name>Zn(2+)</name>
        <dbReference type="ChEBI" id="CHEBI:29105"/>
        <label>2</label>
    </ligand>
</feature>
<dbReference type="OrthoDB" id="9808195at2"/>
<evidence type="ECO:0000256" key="3">
    <source>
        <dbReference type="PIRSR" id="PIRSR001235-1"/>
    </source>
</evidence>
<feature type="binding site" evidence="3">
    <location>
        <position position="196"/>
    </location>
    <ligand>
        <name>Zn(2+)</name>
        <dbReference type="ChEBI" id="CHEBI:29105"/>
        <label>1</label>
    </ligand>
</feature>
<evidence type="ECO:0000313" key="6">
    <source>
        <dbReference type="Proteomes" id="UP000246145"/>
    </source>
</evidence>
<feature type="binding site" evidence="3">
    <location>
        <position position="100"/>
    </location>
    <ligand>
        <name>Zn(2+)</name>
        <dbReference type="ChEBI" id="CHEBI:29105"/>
        <label>1</label>
    </ligand>
</feature>
<dbReference type="PIRSF" id="PIRSF001235">
    <property type="entry name" value="Amidase_carbamoylase"/>
    <property type="match status" value="1"/>
</dbReference>
<dbReference type="Proteomes" id="UP000246145">
    <property type="component" value="Unassembled WGS sequence"/>
</dbReference>
<sequence>MSSAELSQTLCVDGRRLWQSLEQMGELGATPTGGVRRLALSREDKLARDMFVSLCRASGYAVRIDALGNIYARRPGRDESLAPVTTGSHLDSQPVAGKYDGPYGVLAGLEALRSLDQHGVSTRRPIELIVWTNEEGARFQPVCMSSAAVAGVFPVQQALDAQDADGVCVGDALQTIGYAGPHDPVCPAMHCYIEAHIEQGPVLEREGLSIGAVEGVIGIESYEVTLTGQAAHIGTTPMSYRRDALAGAARIIHAVRQLGQAYEPAGRASCSSIQVLPNVRSVIAQQAKLTADCRHENNAQLQAMHGQLRELFTRIAEEEGLALQLDHIWTVPPTHFAPRCVEAVRAASAKWGYGVRKMYSGAAHDAMHIARIAPTGMIFIPCKDGVSHNEAELITPEDAAAGANVLLHTLVALANGD</sequence>
<dbReference type="PANTHER" id="PTHR32494:SF5">
    <property type="entry name" value="ALLANTOATE AMIDOHYDROLASE"/>
    <property type="match status" value="1"/>
</dbReference>
<organism evidence="5 6">
    <name type="scientific">Pusillimonas noertemannii</name>
    <dbReference type="NCBI Taxonomy" id="305977"/>
    <lineage>
        <taxon>Bacteria</taxon>
        <taxon>Pseudomonadati</taxon>
        <taxon>Pseudomonadota</taxon>
        <taxon>Betaproteobacteria</taxon>
        <taxon>Burkholderiales</taxon>
        <taxon>Alcaligenaceae</taxon>
        <taxon>Pusillimonas</taxon>
    </lineage>
</organism>
<dbReference type="EMBL" id="QEKO01000012">
    <property type="protein sequence ID" value="PVY60189.1"/>
    <property type="molecule type" value="Genomic_DNA"/>
</dbReference>
<evidence type="ECO:0000256" key="2">
    <source>
        <dbReference type="ARBA" id="ARBA00022801"/>
    </source>
</evidence>
<evidence type="ECO:0000259" key="4">
    <source>
        <dbReference type="Pfam" id="PF07687"/>
    </source>
</evidence>
<evidence type="ECO:0000256" key="1">
    <source>
        <dbReference type="ARBA" id="ARBA00006153"/>
    </source>
</evidence>
<dbReference type="Gene3D" id="3.40.630.10">
    <property type="entry name" value="Zn peptidases"/>
    <property type="match status" value="1"/>
</dbReference>
<keyword evidence="3" id="KW-0862">Zinc</keyword>
<dbReference type="Gene3D" id="3.30.70.360">
    <property type="match status" value="1"/>
</dbReference>
<dbReference type="AlphaFoldDB" id="A0A2U1CH19"/>
<comment type="similarity">
    <text evidence="1">Belongs to the peptidase M20 family.</text>
</comment>
<feature type="binding site" evidence="3">
    <location>
        <position position="135"/>
    </location>
    <ligand>
        <name>Zn(2+)</name>
        <dbReference type="ChEBI" id="CHEBI:29105"/>
        <label>2</label>
    </ligand>
</feature>
<dbReference type="Pfam" id="PF07687">
    <property type="entry name" value="M20_dimer"/>
    <property type="match status" value="1"/>
</dbReference>
<dbReference type="InterPro" id="IPR010158">
    <property type="entry name" value="Amidase_Cbmase"/>
</dbReference>
<dbReference type="NCBIfam" id="NF006769">
    <property type="entry name" value="PRK09290.1-3"/>
    <property type="match status" value="1"/>
</dbReference>
<dbReference type="SUPFAM" id="SSF55031">
    <property type="entry name" value="Bacterial exopeptidase dimerisation domain"/>
    <property type="match status" value="1"/>
</dbReference>
<comment type="caution">
    <text evidence="5">The sequence shown here is derived from an EMBL/GenBank/DDBJ whole genome shotgun (WGS) entry which is preliminary data.</text>
</comment>
<evidence type="ECO:0000313" key="5">
    <source>
        <dbReference type="EMBL" id="PVY60189.1"/>
    </source>
</evidence>
<dbReference type="NCBIfam" id="NF006771">
    <property type="entry name" value="PRK09290.1-5"/>
    <property type="match status" value="1"/>
</dbReference>
<reference evidence="5 6" key="1">
    <citation type="submission" date="2018-04" db="EMBL/GenBank/DDBJ databases">
        <title>Genomic Encyclopedia of Type Strains, Phase IV (KMG-IV): sequencing the most valuable type-strain genomes for metagenomic binning, comparative biology and taxonomic classification.</title>
        <authorList>
            <person name="Goeker M."/>
        </authorList>
    </citation>
    <scope>NUCLEOTIDE SEQUENCE [LARGE SCALE GENOMIC DNA]</scope>
    <source>
        <strain evidence="5 6">DSM 10065</strain>
    </source>
</reference>
<dbReference type="SUPFAM" id="SSF53187">
    <property type="entry name" value="Zn-dependent exopeptidases"/>
    <property type="match status" value="1"/>
</dbReference>
<protein>
    <submittedName>
        <fullName evidence="5">N-carbamoyl-L-amino-acid hydrolase</fullName>
    </submittedName>
</protein>
<dbReference type="InterPro" id="IPR011650">
    <property type="entry name" value="Peptidase_M20_dimer"/>
</dbReference>
<dbReference type="CDD" id="cd03884">
    <property type="entry name" value="M20_bAS"/>
    <property type="match status" value="1"/>
</dbReference>
<dbReference type="PANTHER" id="PTHR32494">
    <property type="entry name" value="ALLANTOATE DEIMINASE-RELATED"/>
    <property type="match status" value="1"/>
</dbReference>